<dbReference type="CDD" id="cd23509">
    <property type="entry name" value="Gnk2-like"/>
    <property type="match status" value="2"/>
</dbReference>
<keyword evidence="2" id="KW-0964">Secreted</keyword>
<keyword evidence="3 6" id="KW-0732">Signal</keyword>
<organism evidence="8 9">
    <name type="scientific">Morus notabilis</name>
    <dbReference type="NCBI Taxonomy" id="981085"/>
    <lineage>
        <taxon>Eukaryota</taxon>
        <taxon>Viridiplantae</taxon>
        <taxon>Streptophyta</taxon>
        <taxon>Embryophyta</taxon>
        <taxon>Tracheophyta</taxon>
        <taxon>Spermatophyta</taxon>
        <taxon>Magnoliopsida</taxon>
        <taxon>eudicotyledons</taxon>
        <taxon>Gunneridae</taxon>
        <taxon>Pentapetalae</taxon>
        <taxon>rosids</taxon>
        <taxon>fabids</taxon>
        <taxon>Rosales</taxon>
        <taxon>Moraceae</taxon>
        <taxon>Moreae</taxon>
        <taxon>Morus</taxon>
    </lineage>
</organism>
<dbReference type="Pfam" id="PF01657">
    <property type="entry name" value="Stress-antifung"/>
    <property type="match status" value="2"/>
</dbReference>
<evidence type="ECO:0000256" key="5">
    <source>
        <dbReference type="ARBA" id="ARBA00038515"/>
    </source>
</evidence>
<dbReference type="PANTHER" id="PTHR32411">
    <property type="entry name" value="CYSTEINE-RICH REPEAT SECRETORY PROTEIN 38-RELATED"/>
    <property type="match status" value="1"/>
</dbReference>
<evidence type="ECO:0000256" key="4">
    <source>
        <dbReference type="ARBA" id="ARBA00022737"/>
    </source>
</evidence>
<dbReference type="InterPro" id="IPR002902">
    <property type="entry name" value="GNK2"/>
</dbReference>
<reference evidence="9" key="1">
    <citation type="submission" date="2013-01" db="EMBL/GenBank/DDBJ databases">
        <title>Draft Genome Sequence of a Mulberry Tree, Morus notabilis C.K. Schneid.</title>
        <authorList>
            <person name="He N."/>
            <person name="Zhao S."/>
        </authorList>
    </citation>
    <scope>NUCLEOTIDE SEQUENCE</scope>
</reference>
<evidence type="ECO:0000259" key="7">
    <source>
        <dbReference type="PROSITE" id="PS51473"/>
    </source>
</evidence>
<evidence type="ECO:0000256" key="3">
    <source>
        <dbReference type="ARBA" id="ARBA00022729"/>
    </source>
</evidence>
<protein>
    <recommendedName>
        <fullName evidence="7">Gnk2-homologous domain-containing protein</fullName>
    </recommendedName>
</protein>
<evidence type="ECO:0000313" key="8">
    <source>
        <dbReference type="EMBL" id="EXC23149.1"/>
    </source>
</evidence>
<feature type="domain" description="Gnk2-homologous" evidence="7">
    <location>
        <begin position="104"/>
        <end position="208"/>
    </location>
</feature>
<sequence>MSPLKFTTAFLCFILLYSLLQTDSEASSLTYYCTTDGNFTSNDTFDMNSIGDGHKRALQRAGAYAAAHGCAGALQPAQNRPLGSVLLSPRAAGHSSVRCSTRTRCSAHKTDLSGLFCIARALQRECHPLQCKLLTENANDQRDFTLGSKGHSPAQVHGIAQCNYGVLAADCKSCIDEAGNEILKTCLYSKEAIMLYDSCLLQYSNWSFFGKVKDYQLRVGFCSEQNVSQPAAAAFDGARTQLLKSTTAEIIRTARMLATRELQVDGSTRLYALAKCRRDLSNFDCGKCLDGAVSKI</sequence>
<evidence type="ECO:0000313" key="9">
    <source>
        <dbReference type="Proteomes" id="UP000030645"/>
    </source>
</evidence>
<dbReference type="InterPro" id="IPR038408">
    <property type="entry name" value="GNK2_sf"/>
</dbReference>
<feature type="domain" description="Gnk2-homologous" evidence="7">
    <location>
        <begin position="215"/>
        <end position="296"/>
    </location>
</feature>
<dbReference type="EMBL" id="KE345991">
    <property type="protein sequence ID" value="EXC23149.1"/>
    <property type="molecule type" value="Genomic_DNA"/>
</dbReference>
<gene>
    <name evidence="8" type="ORF">L484_018280</name>
</gene>
<evidence type="ECO:0000256" key="1">
    <source>
        <dbReference type="ARBA" id="ARBA00004613"/>
    </source>
</evidence>
<feature type="signal peptide" evidence="6">
    <location>
        <begin position="1"/>
        <end position="26"/>
    </location>
</feature>
<name>W9SRR0_9ROSA</name>
<proteinExistence type="inferred from homology"/>
<dbReference type="eggNOG" id="ENOG502QPWH">
    <property type="taxonomic scope" value="Eukaryota"/>
</dbReference>
<accession>W9SRR0</accession>
<evidence type="ECO:0000256" key="2">
    <source>
        <dbReference type="ARBA" id="ARBA00022525"/>
    </source>
</evidence>
<dbReference type="GO" id="GO:0005576">
    <property type="term" value="C:extracellular region"/>
    <property type="evidence" value="ECO:0007669"/>
    <property type="project" value="UniProtKB-SubCell"/>
</dbReference>
<dbReference type="PROSITE" id="PS51473">
    <property type="entry name" value="GNK2"/>
    <property type="match status" value="2"/>
</dbReference>
<dbReference type="Proteomes" id="UP000030645">
    <property type="component" value="Unassembled WGS sequence"/>
</dbReference>
<dbReference type="AlphaFoldDB" id="W9SRR0"/>
<dbReference type="PANTHER" id="PTHR32411:SF43">
    <property type="entry name" value="CYSTEINE-RICH REPEAT SECRETORY PROTEIN 38"/>
    <property type="match status" value="1"/>
</dbReference>
<dbReference type="Gene3D" id="3.30.430.20">
    <property type="entry name" value="Gnk2 domain, C-X8-C-X2-C motif"/>
    <property type="match status" value="2"/>
</dbReference>
<keyword evidence="9" id="KW-1185">Reference proteome</keyword>
<evidence type="ECO:0000256" key="6">
    <source>
        <dbReference type="SAM" id="SignalP"/>
    </source>
</evidence>
<dbReference type="STRING" id="981085.W9SRR0"/>
<dbReference type="InterPro" id="IPR050581">
    <property type="entry name" value="CRR_secretory_protein"/>
</dbReference>
<keyword evidence="4" id="KW-0677">Repeat</keyword>
<feature type="chain" id="PRO_5004930440" description="Gnk2-homologous domain-containing protein" evidence="6">
    <location>
        <begin position="27"/>
        <end position="296"/>
    </location>
</feature>
<comment type="similarity">
    <text evidence="5">Belongs to the cysteine-rich repeat secretory protein family.</text>
</comment>
<comment type="subcellular location">
    <subcellularLocation>
        <location evidence="1">Secreted</location>
    </subcellularLocation>
</comment>